<dbReference type="GO" id="GO:0005634">
    <property type="term" value="C:nucleus"/>
    <property type="evidence" value="ECO:0007669"/>
    <property type="project" value="TreeGrafter"/>
</dbReference>
<feature type="domain" description="EF-hand" evidence="11">
    <location>
        <begin position="368"/>
        <end position="403"/>
    </location>
</feature>
<reference evidence="12 13" key="1">
    <citation type="journal article" date="2020" name="Mol. Plant">
        <title>The Chromosome-Based Rubber Tree Genome Provides New Insights into Spurge Genome Evolution and Rubber Biosynthesis.</title>
        <authorList>
            <person name="Liu J."/>
            <person name="Shi C."/>
            <person name="Shi C.C."/>
            <person name="Li W."/>
            <person name="Zhang Q.J."/>
            <person name="Zhang Y."/>
            <person name="Li K."/>
            <person name="Lu H.F."/>
            <person name="Shi C."/>
            <person name="Zhu S.T."/>
            <person name="Xiao Z.Y."/>
            <person name="Nan H."/>
            <person name="Yue Y."/>
            <person name="Zhu X.G."/>
            <person name="Wu Y."/>
            <person name="Hong X.N."/>
            <person name="Fan G.Y."/>
            <person name="Tong Y."/>
            <person name="Zhang D."/>
            <person name="Mao C.L."/>
            <person name="Liu Y.L."/>
            <person name="Hao S.J."/>
            <person name="Liu W.Q."/>
            <person name="Lv M.Q."/>
            <person name="Zhang H.B."/>
            <person name="Liu Y."/>
            <person name="Hu-Tang G.R."/>
            <person name="Wang J.P."/>
            <person name="Wang J.H."/>
            <person name="Sun Y.H."/>
            <person name="Ni S.B."/>
            <person name="Chen W.B."/>
            <person name="Zhang X.C."/>
            <person name="Jiao Y.N."/>
            <person name="Eichler E.E."/>
            <person name="Li G.H."/>
            <person name="Liu X."/>
            <person name="Gao L.Z."/>
        </authorList>
    </citation>
    <scope>NUCLEOTIDE SEQUENCE [LARGE SCALE GENOMIC DNA]</scope>
    <source>
        <strain evidence="13">cv. GT1</strain>
        <tissue evidence="12">Leaf</tissue>
    </source>
</reference>
<evidence type="ECO:0000256" key="5">
    <source>
        <dbReference type="ARBA" id="ARBA00022833"/>
    </source>
</evidence>
<dbReference type="AlphaFoldDB" id="A0A6A6M679"/>
<keyword evidence="4" id="KW-0863">Zinc-finger</keyword>
<dbReference type="PANTHER" id="PTHR34946">
    <property type="entry name" value="OS03G0310200 PROTEIN"/>
    <property type="match status" value="1"/>
</dbReference>
<dbReference type="GO" id="GO:0008270">
    <property type="term" value="F:zinc ion binding"/>
    <property type="evidence" value="ECO:0007669"/>
    <property type="project" value="UniProtKB-KW"/>
</dbReference>
<evidence type="ECO:0000256" key="3">
    <source>
        <dbReference type="ARBA" id="ARBA00022737"/>
    </source>
</evidence>
<dbReference type="Gene3D" id="1.10.238.10">
    <property type="entry name" value="EF-hand"/>
    <property type="match status" value="3"/>
</dbReference>
<dbReference type="PROSITE" id="PS00018">
    <property type="entry name" value="EF_HAND_1"/>
    <property type="match status" value="3"/>
</dbReference>
<keyword evidence="5" id="KW-0862">Zinc</keyword>
<keyword evidence="8" id="KW-0804">Transcription</keyword>
<dbReference type="Proteomes" id="UP000467840">
    <property type="component" value="Chromosome 14"/>
</dbReference>
<dbReference type="PANTHER" id="PTHR34946:SF11">
    <property type="entry name" value="PROTEIN INDETERMINATE-DOMAIN 16-LIKE"/>
    <property type="match status" value="1"/>
</dbReference>
<dbReference type="GO" id="GO:0005509">
    <property type="term" value="F:calcium ion binding"/>
    <property type="evidence" value="ECO:0007669"/>
    <property type="project" value="InterPro"/>
</dbReference>
<sequence>MHRRRHKVPWKLLKRETQVVKKRVFVCPEPSCLHHDPCHALGDLVGIKKHFRRKHSNHKQWVCEKCSKGYAVQSDYKAHLKTCGTRGHSCDCGRVFSRVESFIEHQDTCNMGRLRPELQSLQPACLSRTASSPSPSTDTNFGTPPWPPLVIPRPTTDAIFLSPTVDKKHYNLELQLSSTSNLLEVSVSPKRDDNHSTQLQLSIGSSDFSEKNDSSNMTCTTKDAGKLSPGESNNNSEKPDLPASKVKEAAWEQLRLAMAEKAYAEEARQRAKRQIELAEQEFANAKRIRQQAQVELDKAQALREHAMKQINSTILQITCHACKQQFQARTSPDDQNSLVLSYMSSAITEGCITTKELGSVMRSLGQNPTESELQDMINEVDADQNGTIDFPEFLNLMARKMKDTDSEEELKEAFKVFDKDQNGFISAAELRHVMTNLGEKLSDEEVDEMIREADIDGDGQVNYEEFVRMVLAK</sequence>
<dbReference type="GO" id="GO:0009630">
    <property type="term" value="P:gravitropism"/>
    <property type="evidence" value="ECO:0007669"/>
    <property type="project" value="TreeGrafter"/>
</dbReference>
<feature type="coiled-coil region" evidence="9">
    <location>
        <begin position="254"/>
        <end position="309"/>
    </location>
</feature>
<dbReference type="Pfam" id="PF22995">
    <property type="entry name" value="C2CH-3rd_BIRD-IDD"/>
    <property type="match status" value="1"/>
</dbReference>
<dbReference type="PROSITE" id="PS50222">
    <property type="entry name" value="EF_HAND_2"/>
    <property type="match status" value="3"/>
</dbReference>
<organism evidence="12 13">
    <name type="scientific">Hevea brasiliensis</name>
    <name type="common">Para rubber tree</name>
    <name type="synonym">Siphonia brasiliensis</name>
    <dbReference type="NCBI Taxonomy" id="3981"/>
    <lineage>
        <taxon>Eukaryota</taxon>
        <taxon>Viridiplantae</taxon>
        <taxon>Streptophyta</taxon>
        <taxon>Embryophyta</taxon>
        <taxon>Tracheophyta</taxon>
        <taxon>Spermatophyta</taxon>
        <taxon>Magnoliopsida</taxon>
        <taxon>eudicotyledons</taxon>
        <taxon>Gunneridae</taxon>
        <taxon>Pentapetalae</taxon>
        <taxon>rosids</taxon>
        <taxon>fabids</taxon>
        <taxon>Malpighiales</taxon>
        <taxon>Euphorbiaceae</taxon>
        <taxon>Crotonoideae</taxon>
        <taxon>Micrandreae</taxon>
        <taxon>Hevea</taxon>
    </lineage>
</organism>
<evidence type="ECO:0000256" key="6">
    <source>
        <dbReference type="ARBA" id="ARBA00022837"/>
    </source>
</evidence>
<evidence type="ECO:0000313" key="13">
    <source>
        <dbReference type="Proteomes" id="UP000467840"/>
    </source>
</evidence>
<dbReference type="SMART" id="SM00054">
    <property type="entry name" value="EFh"/>
    <property type="match status" value="3"/>
</dbReference>
<gene>
    <name evidence="12" type="ORF">GH714_000857</name>
</gene>
<dbReference type="Pfam" id="PF13499">
    <property type="entry name" value="EF-hand_7"/>
    <property type="match status" value="1"/>
</dbReference>
<evidence type="ECO:0000256" key="10">
    <source>
        <dbReference type="SAM" id="MobiDB-lite"/>
    </source>
</evidence>
<keyword evidence="2" id="KW-0479">Metal-binding</keyword>
<dbReference type="FunFam" id="1.10.238.10:FF:000034">
    <property type="entry name" value="Calmodulin"/>
    <property type="match status" value="1"/>
</dbReference>
<dbReference type="Pfam" id="PF13833">
    <property type="entry name" value="EF-hand_8"/>
    <property type="match status" value="1"/>
</dbReference>
<dbReference type="Gene3D" id="3.30.160.60">
    <property type="entry name" value="Classic Zinc Finger"/>
    <property type="match status" value="1"/>
</dbReference>
<accession>A0A6A6M679</accession>
<feature type="region of interest" description="Disordered" evidence="10">
    <location>
        <begin position="187"/>
        <end position="244"/>
    </location>
</feature>
<feature type="domain" description="EF-hand" evidence="11">
    <location>
        <begin position="441"/>
        <end position="473"/>
    </location>
</feature>
<dbReference type="InterPro" id="IPR011992">
    <property type="entry name" value="EF-hand-dom_pair"/>
</dbReference>
<dbReference type="InterPro" id="IPR055187">
    <property type="entry name" value="C2CH-3rd_BIRD-IDD"/>
</dbReference>
<keyword evidence="9" id="KW-0175">Coiled coil</keyword>
<evidence type="ECO:0000256" key="1">
    <source>
        <dbReference type="ARBA" id="ARBA00009763"/>
    </source>
</evidence>
<dbReference type="InterPro" id="IPR055186">
    <property type="entry name" value="C2H2-2nd_BIRD-IDD"/>
</dbReference>
<feature type="domain" description="EF-hand" evidence="11">
    <location>
        <begin position="405"/>
        <end position="440"/>
    </location>
</feature>
<evidence type="ECO:0000313" key="12">
    <source>
        <dbReference type="EMBL" id="KAF2309150.1"/>
    </source>
</evidence>
<evidence type="ECO:0000256" key="2">
    <source>
        <dbReference type="ARBA" id="ARBA00022723"/>
    </source>
</evidence>
<evidence type="ECO:0000256" key="9">
    <source>
        <dbReference type="SAM" id="Coils"/>
    </source>
</evidence>
<keyword evidence="13" id="KW-1185">Reference proteome</keyword>
<keyword evidence="3" id="KW-0677">Repeat</keyword>
<protein>
    <recommendedName>
        <fullName evidence="11">EF-hand domain-containing protein</fullName>
    </recommendedName>
</protein>
<evidence type="ECO:0000259" key="11">
    <source>
        <dbReference type="PROSITE" id="PS50222"/>
    </source>
</evidence>
<feature type="compositionally biased region" description="Polar residues" evidence="10">
    <location>
        <begin position="196"/>
        <end position="207"/>
    </location>
</feature>
<dbReference type="SUPFAM" id="SSF47473">
    <property type="entry name" value="EF-hand"/>
    <property type="match status" value="1"/>
</dbReference>
<comment type="similarity">
    <text evidence="1">Belongs to the calmodulin family.</text>
</comment>
<dbReference type="InterPro" id="IPR002048">
    <property type="entry name" value="EF_hand_dom"/>
</dbReference>
<dbReference type="Pfam" id="PF22996">
    <property type="entry name" value="C2H2-2nd_BIRD-IDD"/>
    <property type="match status" value="1"/>
</dbReference>
<dbReference type="EMBL" id="JAAGAX010000006">
    <property type="protein sequence ID" value="KAF2309150.1"/>
    <property type="molecule type" value="Genomic_DNA"/>
</dbReference>
<dbReference type="CDD" id="cd00051">
    <property type="entry name" value="EFh"/>
    <property type="match status" value="2"/>
</dbReference>
<dbReference type="FunFam" id="1.10.238.10:FF:000100">
    <property type="entry name" value="Calmodulin 1"/>
    <property type="match status" value="1"/>
</dbReference>
<name>A0A6A6M679_HEVBR</name>
<dbReference type="InterPro" id="IPR018247">
    <property type="entry name" value="EF_Hand_1_Ca_BS"/>
</dbReference>
<evidence type="ECO:0000256" key="7">
    <source>
        <dbReference type="ARBA" id="ARBA00023015"/>
    </source>
</evidence>
<evidence type="ECO:0000256" key="4">
    <source>
        <dbReference type="ARBA" id="ARBA00022771"/>
    </source>
</evidence>
<proteinExistence type="inferred from homology"/>
<keyword evidence="7" id="KW-0805">Transcription regulation</keyword>
<keyword evidence="6" id="KW-0106">Calcium</keyword>
<evidence type="ECO:0000256" key="8">
    <source>
        <dbReference type="ARBA" id="ARBA00023163"/>
    </source>
</evidence>
<comment type="caution">
    <text evidence="12">The sequence shown here is derived from an EMBL/GenBank/DDBJ whole genome shotgun (WGS) entry which is preliminary data.</text>
</comment>